<sequence>MSIKGAGLGLHRTLEGNLRTSEPLFEATCVAAGATHRADDTTTPATYVCEDVIGAFPDAGVGPRVTSLNTVASYAFRSRCPMLERPRPTLRRRTAVEAAVETAPLVIVAGATGIVRAWATARHPDATPVVTVAGTTL</sequence>
<gene>
    <name evidence="1" type="ORF">GCM10009843_35570</name>
</gene>
<evidence type="ECO:0000313" key="2">
    <source>
        <dbReference type="Proteomes" id="UP001500575"/>
    </source>
</evidence>
<evidence type="ECO:0000313" key="1">
    <source>
        <dbReference type="EMBL" id="GAA2131726.1"/>
    </source>
</evidence>
<comment type="caution">
    <text evidence="1">The sequence shown here is derived from an EMBL/GenBank/DDBJ whole genome shotgun (WGS) entry which is preliminary data.</text>
</comment>
<dbReference type="EMBL" id="BAAAQQ010000013">
    <property type="protein sequence ID" value="GAA2131726.1"/>
    <property type="molecule type" value="Genomic_DNA"/>
</dbReference>
<protein>
    <submittedName>
        <fullName evidence="1">Uncharacterized protein</fullName>
    </submittedName>
</protein>
<accession>A0ABN2YSW4</accession>
<dbReference type="Proteomes" id="UP001500575">
    <property type="component" value="Unassembled WGS sequence"/>
</dbReference>
<keyword evidence="2" id="KW-1185">Reference proteome</keyword>
<proteinExistence type="predicted"/>
<dbReference type="RefSeq" id="WP_344305163.1">
    <property type="nucleotide sequence ID" value="NZ_BAAAQQ010000013.1"/>
</dbReference>
<organism evidence="1 2">
    <name type="scientific">Nocardioides bigeumensis</name>
    <dbReference type="NCBI Taxonomy" id="433657"/>
    <lineage>
        <taxon>Bacteria</taxon>
        <taxon>Bacillati</taxon>
        <taxon>Actinomycetota</taxon>
        <taxon>Actinomycetes</taxon>
        <taxon>Propionibacteriales</taxon>
        <taxon>Nocardioidaceae</taxon>
        <taxon>Nocardioides</taxon>
    </lineage>
</organism>
<reference evidence="1 2" key="1">
    <citation type="journal article" date="2019" name="Int. J. Syst. Evol. Microbiol.">
        <title>The Global Catalogue of Microorganisms (GCM) 10K type strain sequencing project: providing services to taxonomists for standard genome sequencing and annotation.</title>
        <authorList>
            <consortium name="The Broad Institute Genomics Platform"/>
            <consortium name="The Broad Institute Genome Sequencing Center for Infectious Disease"/>
            <person name="Wu L."/>
            <person name="Ma J."/>
        </authorList>
    </citation>
    <scope>NUCLEOTIDE SEQUENCE [LARGE SCALE GENOMIC DNA]</scope>
    <source>
        <strain evidence="1 2">JCM 16021</strain>
    </source>
</reference>
<name>A0ABN2YSW4_9ACTN</name>